<keyword evidence="1" id="KW-1133">Transmembrane helix</keyword>
<dbReference type="AlphaFoldDB" id="A0A564TFA2"/>
<dbReference type="InterPro" id="IPR012902">
    <property type="entry name" value="N_methyl_site"/>
</dbReference>
<sequence>MNGRKRKNANAGMTLLEVIIAVSIFSIAAIVLLQSFVTSGRINRKSDEYMEATTMAQNLMEEIKSRKFEEVSLAFNYPIDSTTGDTRINFLNTQKNRIENGTLGIREVMRNTNDKGDMTYSNVSQYKDGVDKSKVTASVISTDGGKTYKFNPRKKGKNASKYYFELSNVNADHESFDALVEFDGSTDSGYKEKTTADTGNGKNDYLSPNISDMNSKTNALLTEAKYPDKNYLTENLKNWLRSFDPDTEEGAALVDEIYDHSVKTLTLRIEENGGSVKIYEDRELDPWDWINANYPDRMDTDSTDFGKTIESSGIVYSTETGEKMENIFLFYYPNYNSTSSVNPLDRIVLDNTTNYEVNFYVTKQRDEQKKVPTSAQEAQYRMSLTINENPAARNKTNWNTNPGLYKAVTKLRTNLDYNISDMNSVLDRPKVNQMSLTYQAFNDSGSKGAKVTNNSAKKVLDCNRLDDREAEDRIYTAKVSVYKAGAAEKNFPDSDLVVTLDGSKED</sequence>
<evidence type="ECO:0008006" key="4">
    <source>
        <dbReference type="Google" id="ProtNLM"/>
    </source>
</evidence>
<gene>
    <name evidence="2" type="ORF">ROSSTS7063_01604</name>
</gene>
<evidence type="ECO:0000313" key="3">
    <source>
        <dbReference type="Proteomes" id="UP000409147"/>
    </source>
</evidence>
<proteinExistence type="predicted"/>
<keyword evidence="3" id="KW-1185">Reference proteome</keyword>
<keyword evidence="1" id="KW-0812">Transmembrane</keyword>
<evidence type="ECO:0000313" key="2">
    <source>
        <dbReference type="EMBL" id="VUX05882.1"/>
    </source>
</evidence>
<dbReference type="NCBIfam" id="TIGR02532">
    <property type="entry name" value="IV_pilin_GFxxxE"/>
    <property type="match status" value="1"/>
</dbReference>
<dbReference type="PROSITE" id="PS00409">
    <property type="entry name" value="PROKAR_NTER_METHYL"/>
    <property type="match status" value="1"/>
</dbReference>
<reference evidence="2 3" key="1">
    <citation type="submission" date="2019-07" db="EMBL/GenBank/DDBJ databases">
        <authorList>
            <person name="Hibberd C M."/>
            <person name="Gehrig L. J."/>
            <person name="Chang H.-W."/>
            <person name="Venkatesh S."/>
        </authorList>
    </citation>
    <scope>NUCLEOTIDE SEQUENCE [LARGE SCALE GENOMIC DNA]</scope>
    <source>
        <strain evidence="2">Ruminococcus_obeum_SSTS_Bg7063</strain>
    </source>
</reference>
<protein>
    <recommendedName>
        <fullName evidence="4">Prepilin-type N-terminal cleavage/methylation domain-containing protein</fullName>
    </recommendedName>
</protein>
<organism evidence="2 3">
    <name type="scientific">Blautia obeum</name>
    <dbReference type="NCBI Taxonomy" id="40520"/>
    <lineage>
        <taxon>Bacteria</taxon>
        <taxon>Bacillati</taxon>
        <taxon>Bacillota</taxon>
        <taxon>Clostridia</taxon>
        <taxon>Lachnospirales</taxon>
        <taxon>Lachnospiraceae</taxon>
        <taxon>Blautia</taxon>
    </lineage>
</organism>
<accession>A0A564TFA2</accession>
<keyword evidence="1" id="KW-0472">Membrane</keyword>
<feature type="transmembrane region" description="Helical" evidence="1">
    <location>
        <begin position="12"/>
        <end position="37"/>
    </location>
</feature>
<dbReference type="Proteomes" id="UP000409147">
    <property type="component" value="Unassembled WGS sequence"/>
</dbReference>
<dbReference type="RefSeq" id="WP_144368898.1">
    <property type="nucleotide sequence ID" value="NZ_CABHNB010000020.1"/>
</dbReference>
<dbReference type="EMBL" id="CABHNB010000020">
    <property type="protein sequence ID" value="VUX05882.1"/>
    <property type="molecule type" value="Genomic_DNA"/>
</dbReference>
<evidence type="ECO:0000256" key="1">
    <source>
        <dbReference type="SAM" id="Phobius"/>
    </source>
</evidence>
<dbReference type="Pfam" id="PF07963">
    <property type="entry name" value="N_methyl"/>
    <property type="match status" value="1"/>
</dbReference>
<name>A0A564TFA2_9FIRM</name>